<proteinExistence type="predicted"/>
<dbReference type="OrthoDB" id="1046782at2759"/>
<reference evidence="3" key="1">
    <citation type="journal article" date="2013" name="Genome Announc.">
        <title>Draft genome sequence of the ascomycete Phaeoacremonium aleophilum strain UCR-PA7, a causal agent of the esca disease complex in grapevines.</title>
        <authorList>
            <person name="Blanco-Ulate B."/>
            <person name="Rolshausen P."/>
            <person name="Cantu D."/>
        </authorList>
    </citation>
    <scope>NUCLEOTIDE SEQUENCE [LARGE SCALE GENOMIC DNA]</scope>
    <source>
        <strain evidence="3">UCR-PA7</strain>
    </source>
</reference>
<dbReference type="KEGG" id="tmn:UCRPA7_1358"/>
<dbReference type="PANTHER" id="PTHR13593">
    <property type="match status" value="1"/>
</dbReference>
<dbReference type="PANTHER" id="PTHR13593:SF113">
    <property type="entry name" value="SI:DKEY-266F7.9"/>
    <property type="match status" value="1"/>
</dbReference>
<dbReference type="CDD" id="cd08586">
    <property type="entry name" value="PI-PLCc_BcPLC_like"/>
    <property type="match status" value="1"/>
</dbReference>
<dbReference type="SUPFAM" id="SSF51695">
    <property type="entry name" value="PLC-like phosphodiesterases"/>
    <property type="match status" value="1"/>
</dbReference>
<dbReference type="PROSITE" id="PS50007">
    <property type="entry name" value="PIPLC_X_DOMAIN"/>
    <property type="match status" value="1"/>
</dbReference>
<dbReference type="HOGENOM" id="CLU_024117_0_0_1"/>
<feature type="domain" description="Phosphatidylinositol-specific phospholipase C X" evidence="1">
    <location>
        <begin position="69"/>
        <end position="236"/>
    </location>
</feature>
<name>R8BV05_PHAM7</name>
<gene>
    <name evidence="2" type="ORF">UCRPA7_1358</name>
</gene>
<evidence type="ECO:0000313" key="2">
    <source>
        <dbReference type="EMBL" id="EOO03124.1"/>
    </source>
</evidence>
<dbReference type="eggNOG" id="ENOG502QT3N">
    <property type="taxonomic scope" value="Eukaryota"/>
</dbReference>
<dbReference type="AlphaFoldDB" id="R8BV05"/>
<dbReference type="InterPro" id="IPR017946">
    <property type="entry name" value="PLC-like_Pdiesterase_TIM-brl"/>
</dbReference>
<organism evidence="2 3">
    <name type="scientific">Phaeoacremonium minimum (strain UCR-PA7)</name>
    <name type="common">Esca disease fungus</name>
    <name type="synonym">Togninia minima</name>
    <dbReference type="NCBI Taxonomy" id="1286976"/>
    <lineage>
        <taxon>Eukaryota</taxon>
        <taxon>Fungi</taxon>
        <taxon>Dikarya</taxon>
        <taxon>Ascomycota</taxon>
        <taxon>Pezizomycotina</taxon>
        <taxon>Sordariomycetes</taxon>
        <taxon>Sordariomycetidae</taxon>
        <taxon>Togniniales</taxon>
        <taxon>Togniniaceae</taxon>
        <taxon>Phaeoacremonium</taxon>
    </lineage>
</organism>
<dbReference type="RefSeq" id="XP_007912130.1">
    <property type="nucleotide sequence ID" value="XM_007913939.1"/>
</dbReference>
<protein>
    <submittedName>
        <fullName evidence="2">Putative 1-phosphatidylinositol phosphodiesterase protein</fullName>
    </submittedName>
</protein>
<dbReference type="SMART" id="SM00148">
    <property type="entry name" value="PLCXc"/>
    <property type="match status" value="1"/>
</dbReference>
<dbReference type="Pfam" id="PF26146">
    <property type="entry name" value="PI-PLC_X"/>
    <property type="match status" value="1"/>
</dbReference>
<keyword evidence="3" id="KW-1185">Reference proteome</keyword>
<dbReference type="InterPro" id="IPR051057">
    <property type="entry name" value="PI-PLC_domain"/>
</dbReference>
<sequence length="364" mass="40739">MGLGRRVRHFIAFVLVTLSSYLIFFQLLSHLTPSWPHVFALPRYKGYTSQYSFDLDKAKHPTWMASIPDSANLSSLSIPGSHDTFTSKVPLIGYQTQNFDLQDQLRAGLRYFDVRTRLANDTLRIYHGSVDTGWTYVDVILALFDFLDKHPTEAIVMRLKEEGVPFGHPTKTFEQAVLHHWWKDPVTAPGCQKHFYEWPLLARAGYNVTSYDDHGVVFEVLPTLGAMRGKIIILQEFDSVGGPWGVPWKSSHIELEDLWIIVDVEHLDDKWDAITANLQKAANNTHPGALYLTHLSASVGVLPIEAAAGPLNTTIVGMNDRTGKYLAEKSNAKALDGKTGIVMADFEGAGLVDAILAHNEWLKK</sequence>
<accession>R8BV05</accession>
<dbReference type="EMBL" id="KB932857">
    <property type="protein sequence ID" value="EOO03124.1"/>
    <property type="molecule type" value="Genomic_DNA"/>
</dbReference>
<dbReference type="GeneID" id="19321497"/>
<dbReference type="GO" id="GO:0006629">
    <property type="term" value="P:lipid metabolic process"/>
    <property type="evidence" value="ECO:0007669"/>
    <property type="project" value="InterPro"/>
</dbReference>
<dbReference type="Proteomes" id="UP000014074">
    <property type="component" value="Unassembled WGS sequence"/>
</dbReference>
<dbReference type="Gene3D" id="3.20.20.190">
    <property type="entry name" value="Phosphatidylinositol (PI) phosphodiesterase"/>
    <property type="match status" value="1"/>
</dbReference>
<dbReference type="GO" id="GO:0008081">
    <property type="term" value="F:phosphoric diester hydrolase activity"/>
    <property type="evidence" value="ECO:0007669"/>
    <property type="project" value="InterPro"/>
</dbReference>
<evidence type="ECO:0000259" key="1">
    <source>
        <dbReference type="SMART" id="SM00148"/>
    </source>
</evidence>
<dbReference type="InterPro" id="IPR000909">
    <property type="entry name" value="PLipase_C_PInositol-sp_X_dom"/>
</dbReference>
<evidence type="ECO:0000313" key="3">
    <source>
        <dbReference type="Proteomes" id="UP000014074"/>
    </source>
</evidence>